<organism evidence="3 4">
    <name type="scientific">Paraglaciecola arctica BSs20135</name>
    <dbReference type="NCBI Taxonomy" id="493475"/>
    <lineage>
        <taxon>Bacteria</taxon>
        <taxon>Pseudomonadati</taxon>
        <taxon>Pseudomonadota</taxon>
        <taxon>Gammaproteobacteria</taxon>
        <taxon>Alteromonadales</taxon>
        <taxon>Alteromonadaceae</taxon>
        <taxon>Paraglaciecola</taxon>
    </lineage>
</organism>
<dbReference type="InterPro" id="IPR023361">
    <property type="entry name" value="DUF1285_beta_roll_sf"/>
</dbReference>
<sequence>MATFDLGAFQQQISSQNAALPPVDKWNPDFCGDIDIQIKHDGTWFYMGTPIGRKPLVKLFASVLKREGDSYFLVTPVEKVGIQVEDVPLIITQWQKEDGKLLLTTNTDNDLIVSSENPIQIFADKKTGDYLPYVLVRRNLWARLHQNVFYQLAELGEEQELDGKRHLMLSSGNYSFSLGEL</sequence>
<dbReference type="Gene3D" id="3.10.540.10">
    <property type="entry name" value="duf1285 like domain"/>
    <property type="match status" value="1"/>
</dbReference>
<dbReference type="eggNOG" id="COG3816">
    <property type="taxonomic scope" value="Bacteria"/>
</dbReference>
<dbReference type="STRING" id="493475.GARC_0025"/>
<evidence type="ECO:0008006" key="5">
    <source>
        <dbReference type="Google" id="ProtNLM"/>
    </source>
</evidence>
<name>K6YFS1_9ALTE</name>
<dbReference type="EMBL" id="BAEO01000002">
    <property type="protein sequence ID" value="GAC17007.1"/>
    <property type="molecule type" value="Genomic_DNA"/>
</dbReference>
<keyword evidence="4" id="KW-1185">Reference proteome</keyword>
<comment type="caution">
    <text evidence="3">The sequence shown here is derived from an EMBL/GenBank/DDBJ whole genome shotgun (WGS) entry which is preliminary data.</text>
</comment>
<feature type="domain" description="DUF1285" evidence="1">
    <location>
        <begin position="21"/>
        <end position="87"/>
    </location>
</feature>
<dbReference type="PIRSF" id="PIRSF029557">
    <property type="entry name" value="UCP029557"/>
    <property type="match status" value="1"/>
</dbReference>
<gene>
    <name evidence="3" type="ORF">GARC_0025</name>
</gene>
<dbReference type="Pfam" id="PF06938">
    <property type="entry name" value="DUF1285_N"/>
    <property type="match status" value="1"/>
</dbReference>
<dbReference type="OrthoDB" id="3078366at2"/>
<dbReference type="InterPro" id="IPR010707">
    <property type="entry name" value="DUF1285"/>
</dbReference>
<evidence type="ECO:0000259" key="2">
    <source>
        <dbReference type="Pfam" id="PF21028"/>
    </source>
</evidence>
<accession>K6YFS1</accession>
<dbReference type="InterPro" id="IPR048342">
    <property type="entry name" value="DUF1285_C"/>
</dbReference>
<evidence type="ECO:0000259" key="1">
    <source>
        <dbReference type="Pfam" id="PF06938"/>
    </source>
</evidence>
<reference evidence="3 4" key="1">
    <citation type="journal article" date="2017" name="Antonie Van Leeuwenhoek">
        <title>Rhizobium rhizosphaerae sp. nov., a novel species isolated from rice rhizosphere.</title>
        <authorList>
            <person name="Zhao J.J."/>
            <person name="Zhang J."/>
            <person name="Zhang R.J."/>
            <person name="Zhang C.W."/>
            <person name="Yin H.Q."/>
            <person name="Zhang X.X."/>
        </authorList>
    </citation>
    <scope>NUCLEOTIDE SEQUENCE [LARGE SCALE GENOMIC DNA]</scope>
    <source>
        <strain evidence="3 4">BSs20135</strain>
    </source>
</reference>
<dbReference type="AlphaFoldDB" id="K6YFS1"/>
<evidence type="ECO:0000313" key="4">
    <source>
        <dbReference type="Proteomes" id="UP000006327"/>
    </source>
</evidence>
<dbReference type="RefSeq" id="WP_007615399.1">
    <property type="nucleotide sequence ID" value="NZ_BAEO01000002.1"/>
</dbReference>
<feature type="domain" description="DUF1285" evidence="2">
    <location>
        <begin position="88"/>
        <end position="178"/>
    </location>
</feature>
<dbReference type="Gene3D" id="2.30.270.10">
    <property type="entry name" value="duf1285 protein"/>
    <property type="match status" value="1"/>
</dbReference>
<evidence type="ECO:0000313" key="3">
    <source>
        <dbReference type="EMBL" id="GAC17007.1"/>
    </source>
</evidence>
<dbReference type="Pfam" id="PF21028">
    <property type="entry name" value="DUF1285_C"/>
    <property type="match status" value="1"/>
</dbReference>
<proteinExistence type="predicted"/>
<dbReference type="Proteomes" id="UP000006327">
    <property type="component" value="Unassembled WGS sequence"/>
</dbReference>
<dbReference type="InterPro" id="IPR048341">
    <property type="entry name" value="DUF1285_N"/>
</dbReference>
<protein>
    <recommendedName>
        <fullName evidence="5">DUF1285 domain-containing protein</fullName>
    </recommendedName>
</protein>